<dbReference type="PROSITE" id="PS00061">
    <property type="entry name" value="ADH_SHORT"/>
    <property type="match status" value="1"/>
</dbReference>
<evidence type="ECO:0000256" key="3">
    <source>
        <dbReference type="ARBA" id="ARBA00023002"/>
    </source>
</evidence>
<reference evidence="5" key="1">
    <citation type="submission" date="2023-04" db="EMBL/GenBank/DDBJ databases">
        <title>Colletotrichum limetticola genome sequence.</title>
        <authorList>
            <person name="Baroncelli R."/>
        </authorList>
    </citation>
    <scope>NUCLEOTIDE SEQUENCE</scope>
    <source>
        <strain evidence="5">KLA-Anderson</strain>
    </source>
</reference>
<comment type="similarity">
    <text evidence="1">Belongs to the short-chain dehydrogenases/reductases (SDR) family.</text>
</comment>
<comment type="caution">
    <text evidence="5">The sequence shown here is derived from an EMBL/GenBank/DDBJ whole genome shotgun (WGS) entry which is preliminary data.</text>
</comment>
<dbReference type="SUPFAM" id="SSF51735">
    <property type="entry name" value="NAD(P)-binding Rossmann-fold domains"/>
    <property type="match status" value="2"/>
</dbReference>
<evidence type="ECO:0000256" key="2">
    <source>
        <dbReference type="ARBA" id="ARBA00022857"/>
    </source>
</evidence>
<dbReference type="EMBL" id="JARUPT010000044">
    <property type="protein sequence ID" value="KAK0380261.1"/>
    <property type="molecule type" value="Genomic_DNA"/>
</dbReference>
<protein>
    <recommendedName>
        <fullName evidence="4">NAD(P)-binding domain-containing protein</fullName>
    </recommendedName>
</protein>
<gene>
    <name evidence="5" type="ORF">CLIM01_02404</name>
</gene>
<dbReference type="InterPro" id="IPR016040">
    <property type="entry name" value="NAD(P)-bd_dom"/>
</dbReference>
<dbReference type="Pfam" id="PF13460">
    <property type="entry name" value="NAD_binding_10"/>
    <property type="match status" value="1"/>
</dbReference>
<dbReference type="PANTHER" id="PTHR43180:SF33">
    <property type="entry name" value="15-HYDROXYPROSTAGLANDIN DEHYDROGENASE [NAD(+)]-LIKE"/>
    <property type="match status" value="1"/>
</dbReference>
<keyword evidence="2" id="KW-0521">NADP</keyword>
<accession>A0ABQ9Q9B9</accession>
<evidence type="ECO:0000313" key="5">
    <source>
        <dbReference type="EMBL" id="KAK0380261.1"/>
    </source>
</evidence>
<organism evidence="5 6">
    <name type="scientific">Colletotrichum limetticola</name>
    <dbReference type="NCBI Taxonomy" id="1209924"/>
    <lineage>
        <taxon>Eukaryota</taxon>
        <taxon>Fungi</taxon>
        <taxon>Dikarya</taxon>
        <taxon>Ascomycota</taxon>
        <taxon>Pezizomycotina</taxon>
        <taxon>Sordariomycetes</taxon>
        <taxon>Hypocreomycetidae</taxon>
        <taxon>Glomerellales</taxon>
        <taxon>Glomerellaceae</taxon>
        <taxon>Colletotrichum</taxon>
        <taxon>Colletotrichum acutatum species complex</taxon>
    </lineage>
</organism>
<dbReference type="InterPro" id="IPR036291">
    <property type="entry name" value="NAD(P)-bd_dom_sf"/>
</dbReference>
<evidence type="ECO:0000313" key="6">
    <source>
        <dbReference type="Proteomes" id="UP001169217"/>
    </source>
</evidence>
<dbReference type="Gene3D" id="3.40.50.720">
    <property type="entry name" value="NAD(P)-binding Rossmann-like Domain"/>
    <property type="match status" value="2"/>
</dbReference>
<evidence type="ECO:0000256" key="1">
    <source>
        <dbReference type="ARBA" id="ARBA00006484"/>
    </source>
</evidence>
<dbReference type="PRINTS" id="PR00081">
    <property type="entry name" value="GDHRDH"/>
</dbReference>
<sequence length="533" mass="58967">MVKTDEKLKVGVIGPAGFGGSYLVVELINRGHRVVGLSRNPQKLGTHELYEPRPINLETSTEGELAEAISDLAVVVCEYGPHTAGHEALQYSNMAVPFIEMIRKIILAVKRAKTGYFVMVGGTGSLHVPHEDGVCVADSKDFFLAYRRGIADSHAHVTYMEERLGPIGQALRLYRDARLLLKEDRGSTNEKEAAHETINAYEAQLKAQQDASSSFIKAARASLMFFEGNTSFDWTLLQQTRQRNAKMSAYTVSDSEFQQLEGKIILVTGGAAGIGRAIVDLAHRHGAKVAFCDVDETRGKQVQKELGNVDSVFFKKCDISDWNDLVSFFQDVHSELGPIDTVISNAAINKIETLDEPGSGADWFLQKPDVSVLNVNMAGTWYVTKCAIGFFRKNPETRSQLVLFGSAASFFDTPPCYTYCASKAAVLGLMRAMRTQLPKMNITVNMIAPWMTDTEMVTDHIRSIWKELPANTPKDVATASLLPAMRPEVNGKSFFIHGGNISDLEDKLDETQPLWLGTDLDKQMREGQRRLIP</sequence>
<dbReference type="Proteomes" id="UP001169217">
    <property type="component" value="Unassembled WGS sequence"/>
</dbReference>
<feature type="domain" description="NAD(P)-binding" evidence="4">
    <location>
        <begin position="17"/>
        <end position="131"/>
    </location>
</feature>
<dbReference type="InterPro" id="IPR020904">
    <property type="entry name" value="Sc_DH/Rdtase_CS"/>
</dbReference>
<keyword evidence="6" id="KW-1185">Reference proteome</keyword>
<dbReference type="PANTHER" id="PTHR43180">
    <property type="entry name" value="3-OXOACYL-(ACYL-CARRIER-PROTEIN) REDUCTASE (AFU_ORTHOLOGUE AFUA_6G11210)"/>
    <property type="match status" value="1"/>
</dbReference>
<keyword evidence="3" id="KW-0560">Oxidoreductase</keyword>
<dbReference type="Pfam" id="PF00106">
    <property type="entry name" value="adh_short"/>
    <property type="match status" value="1"/>
</dbReference>
<name>A0ABQ9Q9B9_9PEZI</name>
<evidence type="ECO:0000259" key="4">
    <source>
        <dbReference type="Pfam" id="PF13460"/>
    </source>
</evidence>
<dbReference type="InterPro" id="IPR002347">
    <property type="entry name" value="SDR_fam"/>
</dbReference>
<proteinExistence type="inferred from homology"/>